<dbReference type="EMBL" id="JAWQEG010005582">
    <property type="protein sequence ID" value="KAK3857550.1"/>
    <property type="molecule type" value="Genomic_DNA"/>
</dbReference>
<keyword evidence="3" id="KW-1185">Reference proteome</keyword>
<keyword evidence="1" id="KW-1133">Transmembrane helix</keyword>
<sequence>VFLAGVFGAILISCFQRRRHSSLANVVKCVLAAFCCISVITCLCVCIFTALHLTQLATMTCHTKYNTLTHHHTTTSPPILTLTTLSSPGLEDDEDHSEGSGGGGGVIEGLEVETGTLDPLTLSQGSGDVVLLSNVTSCACEQRGPGWRRRHTYENLSCLEVNNILPILFVASCVVTAVGAVLSVLVLYLLWSFKNSFYGSAKPHETRPFIFTSNFKNNNNATRNGSNSVSNGDSRFR</sequence>
<keyword evidence="1" id="KW-0812">Transmembrane</keyword>
<organism evidence="2 3">
    <name type="scientific">Petrolisthes cinctipes</name>
    <name type="common">Flat porcelain crab</name>
    <dbReference type="NCBI Taxonomy" id="88211"/>
    <lineage>
        <taxon>Eukaryota</taxon>
        <taxon>Metazoa</taxon>
        <taxon>Ecdysozoa</taxon>
        <taxon>Arthropoda</taxon>
        <taxon>Crustacea</taxon>
        <taxon>Multicrustacea</taxon>
        <taxon>Malacostraca</taxon>
        <taxon>Eumalacostraca</taxon>
        <taxon>Eucarida</taxon>
        <taxon>Decapoda</taxon>
        <taxon>Pleocyemata</taxon>
        <taxon>Anomura</taxon>
        <taxon>Galatheoidea</taxon>
        <taxon>Porcellanidae</taxon>
        <taxon>Petrolisthes</taxon>
    </lineage>
</organism>
<accession>A0AAE1ENW3</accession>
<name>A0AAE1ENW3_PETCI</name>
<reference evidence="2" key="1">
    <citation type="submission" date="2023-10" db="EMBL/GenBank/DDBJ databases">
        <title>Genome assemblies of two species of porcelain crab, Petrolisthes cinctipes and Petrolisthes manimaculis (Anomura: Porcellanidae).</title>
        <authorList>
            <person name="Angst P."/>
        </authorList>
    </citation>
    <scope>NUCLEOTIDE SEQUENCE</scope>
    <source>
        <strain evidence="2">PB745_01</strain>
        <tissue evidence="2">Gill</tissue>
    </source>
</reference>
<comment type="caution">
    <text evidence="2">The sequence shown here is derived from an EMBL/GenBank/DDBJ whole genome shotgun (WGS) entry which is preliminary data.</text>
</comment>
<evidence type="ECO:0000256" key="1">
    <source>
        <dbReference type="SAM" id="Phobius"/>
    </source>
</evidence>
<dbReference type="AlphaFoldDB" id="A0AAE1ENW3"/>
<evidence type="ECO:0000313" key="2">
    <source>
        <dbReference type="EMBL" id="KAK3857550.1"/>
    </source>
</evidence>
<dbReference type="Proteomes" id="UP001286313">
    <property type="component" value="Unassembled WGS sequence"/>
</dbReference>
<feature type="transmembrane region" description="Helical" evidence="1">
    <location>
        <begin position="164"/>
        <end position="191"/>
    </location>
</feature>
<feature type="non-terminal residue" evidence="2">
    <location>
        <position position="1"/>
    </location>
</feature>
<proteinExistence type="predicted"/>
<gene>
    <name evidence="2" type="ORF">Pcinc_036200</name>
</gene>
<protein>
    <submittedName>
        <fullName evidence="2">Uncharacterized protein</fullName>
    </submittedName>
</protein>
<feature type="transmembrane region" description="Helical" evidence="1">
    <location>
        <begin position="26"/>
        <end position="51"/>
    </location>
</feature>
<evidence type="ECO:0000313" key="3">
    <source>
        <dbReference type="Proteomes" id="UP001286313"/>
    </source>
</evidence>
<keyword evidence="1" id="KW-0472">Membrane</keyword>